<evidence type="ECO:0000256" key="4">
    <source>
        <dbReference type="ARBA" id="ARBA00023163"/>
    </source>
</evidence>
<evidence type="ECO:0000313" key="9">
    <source>
        <dbReference type="Proteomes" id="UP001276659"/>
    </source>
</evidence>
<gene>
    <name evidence="8" type="ORF">OEA41_009575</name>
</gene>
<dbReference type="GO" id="GO:0006351">
    <property type="term" value="P:DNA-templated transcription"/>
    <property type="evidence" value="ECO:0007669"/>
    <property type="project" value="InterPro"/>
</dbReference>
<keyword evidence="6" id="KW-0175">Coiled coil</keyword>
<dbReference type="PANTHER" id="PTHR31845">
    <property type="entry name" value="FINGER DOMAIN PROTEIN, PUTATIVE-RELATED"/>
    <property type="match status" value="1"/>
</dbReference>
<evidence type="ECO:0000313" key="8">
    <source>
        <dbReference type="EMBL" id="KAK3170189.1"/>
    </source>
</evidence>
<reference evidence="8" key="1">
    <citation type="submission" date="2022-11" db="EMBL/GenBank/DDBJ databases">
        <title>Chromosomal genome sequence assembly and mating type (MAT) locus characterization of the leprose asexual lichenized fungus Lepraria neglecta (Nyl.) Erichsen.</title>
        <authorList>
            <person name="Allen J.L."/>
            <person name="Pfeffer B."/>
        </authorList>
    </citation>
    <scope>NUCLEOTIDE SEQUENCE</scope>
    <source>
        <strain evidence="8">Allen 5258</strain>
    </source>
</reference>
<name>A0AAD9Z1X8_9LECA</name>
<feature type="region of interest" description="Disordered" evidence="7">
    <location>
        <begin position="1"/>
        <end position="87"/>
    </location>
</feature>
<keyword evidence="3" id="KW-0238">DNA-binding</keyword>
<comment type="caution">
    <text evidence="8">The sequence shown here is derived from an EMBL/GenBank/DDBJ whole genome shotgun (WGS) entry which is preliminary data.</text>
</comment>
<dbReference type="GO" id="GO:0000981">
    <property type="term" value="F:DNA-binding transcription factor activity, RNA polymerase II-specific"/>
    <property type="evidence" value="ECO:0007669"/>
    <property type="project" value="InterPro"/>
</dbReference>
<dbReference type="Gene3D" id="4.10.240.10">
    <property type="entry name" value="Zn(2)-C6 fungal-type DNA-binding domain"/>
    <property type="match status" value="1"/>
</dbReference>
<dbReference type="PANTHER" id="PTHR31845:SF21">
    <property type="entry name" value="REGULATORY PROTEIN LEU3"/>
    <property type="match status" value="1"/>
</dbReference>
<feature type="coiled-coil region" evidence="6">
    <location>
        <begin position="191"/>
        <end position="218"/>
    </location>
</feature>
<evidence type="ECO:0000256" key="5">
    <source>
        <dbReference type="ARBA" id="ARBA00023242"/>
    </source>
</evidence>
<dbReference type="CDD" id="cd12148">
    <property type="entry name" value="fungal_TF_MHR"/>
    <property type="match status" value="1"/>
</dbReference>
<evidence type="ECO:0000256" key="2">
    <source>
        <dbReference type="ARBA" id="ARBA00023015"/>
    </source>
</evidence>
<dbReference type="InterPro" id="IPR036864">
    <property type="entry name" value="Zn2-C6_fun-type_DNA-bd_sf"/>
</dbReference>
<accession>A0AAD9Z1X8</accession>
<sequence length="790" mass="88066">MPRLPLRRRFAETSSPQEGDEDHRYRPQGIPPYARSVGAPTDATLSPVSSKGKRRRIQEDSSPGSGDDGYDANGNGSDKRRQPGVKRACNECRQQKVSQERGLAPYTHICRGKIPTDDGLLNGIWPAAYASFTDPALMGQVPIEGTSFAGIYASASNRLLRCDVVTEPTYMTCSRCQRLNLECKIESNFKRVGKRSKNAEMEREIVELRKQLASQQTSPTAAGPSIKTSLSASASPTISQLPSHADQYMGSVAVGSEEAVASLMDLRSGREGGTFMRSPNAQLLRTRQLGEVFLTHDRVQDLFQQFFTFYHPFLPFLDPSQPPDYYYNTNLLRFWVIISVAARRTDPELLTSLTAPLTELLWKTLADVPQNYIVVKALCLLCTWPLPISSTSSDPTFMLAALMVQVAMQVGLHRPSHTQDFTKFKVELLDEELKDRIRTWAACNGVAQRVSTGYGQPPMTLYDWTLAPTGPVESSFRLPPEVEGRLLIERFSNNVTKALYSNHSDPVGLANENERSVLTTFLQREYEDLEQKLKTDQSTISTLYLRAAGLHFRLSAFFDSPSSKEYLVDLLHLYLASVSFLETTFELESSGLLAYSTNYILQMIIAAGFTLLKLLNSFFANHIDFEQGRSLFNRTIWAIRKISVSTNDLPSRLAEVLAQLWKGSGASSRQMPNGNATSDNSLQLKVKCRMSMSLVFDSVWRWREEFQAQERGNLDSAVKNPTNPDSAVESSANSVADHSLAPSNAFGDTITPDGFEPNYEVFDPLNWMLDGLVEFPYSMPGVPEMEVGMS</sequence>
<dbReference type="GO" id="GO:0008270">
    <property type="term" value="F:zinc ion binding"/>
    <property type="evidence" value="ECO:0007669"/>
    <property type="project" value="InterPro"/>
</dbReference>
<organism evidence="8 9">
    <name type="scientific">Lepraria neglecta</name>
    <dbReference type="NCBI Taxonomy" id="209136"/>
    <lineage>
        <taxon>Eukaryota</taxon>
        <taxon>Fungi</taxon>
        <taxon>Dikarya</taxon>
        <taxon>Ascomycota</taxon>
        <taxon>Pezizomycotina</taxon>
        <taxon>Lecanoromycetes</taxon>
        <taxon>OSLEUM clade</taxon>
        <taxon>Lecanoromycetidae</taxon>
        <taxon>Lecanorales</taxon>
        <taxon>Lecanorineae</taxon>
        <taxon>Stereocaulaceae</taxon>
        <taxon>Lepraria</taxon>
    </lineage>
</organism>
<keyword evidence="4" id="KW-0804">Transcription</keyword>
<feature type="compositionally biased region" description="Polar residues" evidence="7">
    <location>
        <begin position="719"/>
        <end position="734"/>
    </location>
</feature>
<keyword evidence="2" id="KW-0805">Transcription regulation</keyword>
<evidence type="ECO:0000256" key="3">
    <source>
        <dbReference type="ARBA" id="ARBA00023125"/>
    </source>
</evidence>
<keyword evidence="9" id="KW-1185">Reference proteome</keyword>
<dbReference type="EMBL" id="JASNWA010000009">
    <property type="protein sequence ID" value="KAK3170189.1"/>
    <property type="molecule type" value="Genomic_DNA"/>
</dbReference>
<comment type="subcellular location">
    <subcellularLocation>
        <location evidence="1">Nucleus</location>
    </subcellularLocation>
</comment>
<evidence type="ECO:0000256" key="1">
    <source>
        <dbReference type="ARBA" id="ARBA00004123"/>
    </source>
</evidence>
<evidence type="ECO:0000256" key="6">
    <source>
        <dbReference type="SAM" id="Coils"/>
    </source>
</evidence>
<dbReference type="Proteomes" id="UP001276659">
    <property type="component" value="Unassembled WGS sequence"/>
</dbReference>
<dbReference type="InterPro" id="IPR051089">
    <property type="entry name" value="prtT"/>
</dbReference>
<proteinExistence type="predicted"/>
<feature type="region of interest" description="Disordered" evidence="7">
    <location>
        <begin position="713"/>
        <end position="734"/>
    </location>
</feature>
<evidence type="ECO:0008006" key="10">
    <source>
        <dbReference type="Google" id="ProtNLM"/>
    </source>
</evidence>
<dbReference type="GO" id="GO:0005634">
    <property type="term" value="C:nucleus"/>
    <property type="evidence" value="ECO:0007669"/>
    <property type="project" value="UniProtKB-SubCell"/>
</dbReference>
<dbReference type="GO" id="GO:0000976">
    <property type="term" value="F:transcription cis-regulatory region binding"/>
    <property type="evidence" value="ECO:0007669"/>
    <property type="project" value="TreeGrafter"/>
</dbReference>
<dbReference type="AlphaFoldDB" id="A0AAD9Z1X8"/>
<evidence type="ECO:0000256" key="7">
    <source>
        <dbReference type="SAM" id="MobiDB-lite"/>
    </source>
</evidence>
<keyword evidence="5" id="KW-0539">Nucleus</keyword>
<protein>
    <recommendedName>
        <fullName evidence="10">Transcription factor domain-containing protein</fullName>
    </recommendedName>
</protein>